<organism evidence="8 9">
    <name type="scientific">Jatropha curcas</name>
    <name type="common">Barbados nut</name>
    <dbReference type="NCBI Taxonomy" id="180498"/>
    <lineage>
        <taxon>Eukaryota</taxon>
        <taxon>Viridiplantae</taxon>
        <taxon>Streptophyta</taxon>
        <taxon>Embryophyta</taxon>
        <taxon>Tracheophyta</taxon>
        <taxon>Spermatophyta</taxon>
        <taxon>Magnoliopsida</taxon>
        <taxon>eudicotyledons</taxon>
        <taxon>Gunneridae</taxon>
        <taxon>Pentapetalae</taxon>
        <taxon>rosids</taxon>
        <taxon>fabids</taxon>
        <taxon>Malpighiales</taxon>
        <taxon>Euphorbiaceae</taxon>
        <taxon>Crotonoideae</taxon>
        <taxon>Jatropheae</taxon>
        <taxon>Jatropha</taxon>
    </lineage>
</organism>
<feature type="transmembrane region" description="Helical" evidence="6">
    <location>
        <begin position="59"/>
        <end position="82"/>
    </location>
</feature>
<dbReference type="EMBL" id="KK914209">
    <property type="protein sequence ID" value="KDP46709.1"/>
    <property type="molecule type" value="Genomic_DNA"/>
</dbReference>
<keyword evidence="5 6" id="KW-0472">Membrane</keyword>
<accession>A0A067LQA3</accession>
<keyword evidence="4 6" id="KW-1133">Transmembrane helix</keyword>
<dbReference type="AlphaFoldDB" id="A0A067LQA3"/>
<feature type="transmembrane region" description="Helical" evidence="6">
    <location>
        <begin position="7"/>
        <end position="25"/>
    </location>
</feature>
<evidence type="ECO:0000256" key="2">
    <source>
        <dbReference type="ARBA" id="ARBA00004922"/>
    </source>
</evidence>
<dbReference type="STRING" id="180498.A0A067LQA3"/>
<dbReference type="InterPro" id="IPR001104">
    <property type="entry name" value="3-oxo-5_a-steroid_4-DH_C"/>
</dbReference>
<keyword evidence="3 6" id="KW-0812">Transmembrane</keyword>
<dbReference type="PROSITE" id="PS50244">
    <property type="entry name" value="S5A_REDUCTASE"/>
    <property type="match status" value="1"/>
</dbReference>
<evidence type="ECO:0000313" key="9">
    <source>
        <dbReference type="Proteomes" id="UP000027138"/>
    </source>
</evidence>
<evidence type="ECO:0000256" key="6">
    <source>
        <dbReference type="SAM" id="Phobius"/>
    </source>
</evidence>
<feature type="domain" description="3-oxo-5-alpha-steroid 4-dehydrogenase C-terminal" evidence="7">
    <location>
        <begin position="207"/>
        <end position="336"/>
    </location>
</feature>
<comment type="pathway">
    <text evidence="2">Protein modification; protein glycosylation.</text>
</comment>
<dbReference type="Pfam" id="PF02544">
    <property type="entry name" value="Steroid_dh"/>
    <property type="match status" value="1"/>
</dbReference>
<evidence type="ECO:0000313" key="8">
    <source>
        <dbReference type="EMBL" id="KDP46709.1"/>
    </source>
</evidence>
<dbReference type="Proteomes" id="UP000027138">
    <property type="component" value="Unassembled WGS sequence"/>
</dbReference>
<protein>
    <recommendedName>
        <fullName evidence="7">3-oxo-5-alpha-steroid 4-dehydrogenase C-terminal domain-containing protein</fullName>
    </recommendedName>
</protein>
<name>A0A067LQA3_JATCU</name>
<dbReference type="PANTHER" id="PTHR14624:SF2">
    <property type="entry name" value="POLYPRENOL REDUCTASE"/>
    <property type="match status" value="1"/>
</dbReference>
<dbReference type="OrthoDB" id="541710at2759"/>
<sequence>MDIRLDWLLRAAWISATLPILIASFPSSRLNSFHQLLLGFSRRGKTMQPSSHFTVPQRFFLHFYLVGVALTTFLLIIIWGYAYKLASLDSGSLDYSTAASQLVGGSQIYSLHVSHFPTLAYRHKIWISVFLLLLMEMQVLRRLYETVYVLKYSSSARMHIFGYLVGLFFYTVAPLTLCYSCAFEAFNFAAYQMIEANVKNQQTVAVDFDWWRLVKPFVKLGWCHWVGAAIFAWGWLHQLRCHAILGSLREDREQNEEYGIPRGDWFEIVSSPHYLAEMIIYLGMLIASGGTDFIIWLLLLFVVANLAFAAAETHRWYLHKFDNYPRNRRAILPFVY</sequence>
<dbReference type="GO" id="GO:0016020">
    <property type="term" value="C:membrane"/>
    <property type="evidence" value="ECO:0007669"/>
    <property type="project" value="UniProtKB-SubCell"/>
</dbReference>
<dbReference type="GO" id="GO:0006488">
    <property type="term" value="P:dolichol-linked oligosaccharide biosynthetic process"/>
    <property type="evidence" value="ECO:0007669"/>
    <property type="project" value="InterPro"/>
</dbReference>
<comment type="subcellular location">
    <subcellularLocation>
        <location evidence="1">Membrane</location>
        <topology evidence="1">Multi-pass membrane protein</topology>
    </subcellularLocation>
</comment>
<dbReference type="InterPro" id="IPR039698">
    <property type="entry name" value="Dfg10/SRD5A3"/>
</dbReference>
<reference evidence="8 9" key="1">
    <citation type="journal article" date="2014" name="PLoS ONE">
        <title>Global Analysis of Gene Expression Profiles in Physic Nut (Jatropha curcas L.) Seedlings Exposed to Salt Stress.</title>
        <authorList>
            <person name="Zhang L."/>
            <person name="Zhang C."/>
            <person name="Wu P."/>
            <person name="Chen Y."/>
            <person name="Li M."/>
            <person name="Jiang H."/>
            <person name="Wu G."/>
        </authorList>
    </citation>
    <scope>NUCLEOTIDE SEQUENCE [LARGE SCALE GENOMIC DNA]</scope>
    <source>
        <strain evidence="9">cv. GZQX0401</strain>
        <tissue evidence="8">Young leaves</tissue>
    </source>
</reference>
<evidence type="ECO:0000256" key="1">
    <source>
        <dbReference type="ARBA" id="ARBA00004141"/>
    </source>
</evidence>
<dbReference type="GO" id="GO:0003865">
    <property type="term" value="F:3-oxo-5-alpha-steroid 4-dehydrogenase activity"/>
    <property type="evidence" value="ECO:0007669"/>
    <property type="project" value="TreeGrafter"/>
</dbReference>
<keyword evidence="9" id="KW-1185">Reference proteome</keyword>
<proteinExistence type="predicted"/>
<evidence type="ECO:0000259" key="7">
    <source>
        <dbReference type="Pfam" id="PF02544"/>
    </source>
</evidence>
<evidence type="ECO:0000256" key="4">
    <source>
        <dbReference type="ARBA" id="ARBA00022989"/>
    </source>
</evidence>
<dbReference type="GO" id="GO:0005783">
    <property type="term" value="C:endoplasmic reticulum"/>
    <property type="evidence" value="ECO:0007669"/>
    <property type="project" value="TreeGrafter"/>
</dbReference>
<dbReference type="UniPathway" id="UPA00378"/>
<dbReference type="PANTHER" id="PTHR14624">
    <property type="entry name" value="DFG10 PROTEIN"/>
    <property type="match status" value="1"/>
</dbReference>
<evidence type="ECO:0000256" key="3">
    <source>
        <dbReference type="ARBA" id="ARBA00022692"/>
    </source>
</evidence>
<dbReference type="KEGG" id="jcu:105628630"/>
<evidence type="ECO:0000256" key="5">
    <source>
        <dbReference type="ARBA" id="ARBA00023136"/>
    </source>
</evidence>
<gene>
    <name evidence="8" type="ORF">JCGZ_06497</name>
</gene>
<feature type="transmembrane region" description="Helical" evidence="6">
    <location>
        <begin position="160"/>
        <end position="183"/>
    </location>
</feature>
<dbReference type="GO" id="GO:0016095">
    <property type="term" value="P:polyprenol catabolic process"/>
    <property type="evidence" value="ECO:0007669"/>
    <property type="project" value="TreeGrafter"/>
</dbReference>